<proteinExistence type="predicted"/>
<name>A0A223S0L9_9ACTN</name>
<reference evidence="2 3" key="1">
    <citation type="submission" date="2017-08" db="EMBL/GenBank/DDBJ databases">
        <title>The complete genome sequence of Nocardiopsis gilva YIM 90087.</title>
        <authorList>
            <person name="Yin M."/>
            <person name="Tang S."/>
        </authorList>
    </citation>
    <scope>NUCLEOTIDE SEQUENCE [LARGE SCALE GENOMIC DNA]</scope>
    <source>
        <strain evidence="2 3">YIM 90087</strain>
    </source>
</reference>
<dbReference type="KEGG" id="ngv:CDO52_01740"/>
<dbReference type="RefSeq" id="WP_017620531.1">
    <property type="nucleotide sequence ID" value="NZ_ANBG01000329.1"/>
</dbReference>
<feature type="transmembrane region" description="Helical" evidence="1">
    <location>
        <begin position="46"/>
        <end position="67"/>
    </location>
</feature>
<keyword evidence="1" id="KW-0472">Membrane</keyword>
<keyword evidence="3" id="KW-1185">Reference proteome</keyword>
<sequence>MDTPQSEMQLRMRLLWMLVCALISLLVALVAGIVKANTGGGLGDAVLTGGATFATSMGLCLGIMSAVRSR</sequence>
<dbReference type="AlphaFoldDB" id="A0A223S0L9"/>
<keyword evidence="1" id="KW-1133">Transmembrane helix</keyword>
<protein>
    <submittedName>
        <fullName evidence="2">Uncharacterized protein</fullName>
    </submittedName>
</protein>
<dbReference type="Proteomes" id="UP000215005">
    <property type="component" value="Chromosome"/>
</dbReference>
<organism evidence="2 3">
    <name type="scientific">Nocardiopsis gilva YIM 90087</name>
    <dbReference type="NCBI Taxonomy" id="1235441"/>
    <lineage>
        <taxon>Bacteria</taxon>
        <taxon>Bacillati</taxon>
        <taxon>Actinomycetota</taxon>
        <taxon>Actinomycetes</taxon>
        <taxon>Streptosporangiales</taxon>
        <taxon>Nocardiopsidaceae</taxon>
        <taxon>Nocardiopsis</taxon>
    </lineage>
</organism>
<evidence type="ECO:0000256" key="1">
    <source>
        <dbReference type="SAM" id="Phobius"/>
    </source>
</evidence>
<dbReference type="EMBL" id="CP022753">
    <property type="protein sequence ID" value="ASU81685.1"/>
    <property type="molecule type" value="Genomic_DNA"/>
</dbReference>
<gene>
    <name evidence="2" type="ORF">CDO52_01740</name>
</gene>
<evidence type="ECO:0000313" key="2">
    <source>
        <dbReference type="EMBL" id="ASU81685.1"/>
    </source>
</evidence>
<evidence type="ECO:0000313" key="3">
    <source>
        <dbReference type="Proteomes" id="UP000215005"/>
    </source>
</evidence>
<keyword evidence="1" id="KW-0812">Transmembrane</keyword>
<accession>A0A223S0L9</accession>